<dbReference type="AlphaFoldDB" id="A0A087G2B9"/>
<proteinExistence type="predicted"/>
<dbReference type="EMBL" id="KL972964">
    <property type="protein sequence ID" value="KFK24021.1"/>
    <property type="molecule type" value="Genomic_DNA"/>
</dbReference>
<feature type="non-terminal residue" evidence="1">
    <location>
        <position position="28"/>
    </location>
</feature>
<organism evidence="1 2">
    <name type="scientific">Arabis alpina</name>
    <name type="common">Alpine rock-cress</name>
    <dbReference type="NCBI Taxonomy" id="50452"/>
    <lineage>
        <taxon>Eukaryota</taxon>
        <taxon>Viridiplantae</taxon>
        <taxon>Streptophyta</taxon>
        <taxon>Embryophyta</taxon>
        <taxon>Tracheophyta</taxon>
        <taxon>Spermatophyta</taxon>
        <taxon>Magnoliopsida</taxon>
        <taxon>eudicotyledons</taxon>
        <taxon>Gunneridae</taxon>
        <taxon>Pentapetalae</taxon>
        <taxon>rosids</taxon>
        <taxon>malvids</taxon>
        <taxon>Brassicales</taxon>
        <taxon>Brassicaceae</taxon>
        <taxon>Arabideae</taxon>
        <taxon>Arabis</taxon>
    </lineage>
</organism>
<name>A0A087G2B9_ARAAL</name>
<sequence>KLDVNCGLSLGLGQKIKKDMRNLQGLSS</sequence>
<protein>
    <submittedName>
        <fullName evidence="1">Uncharacterized protein</fullName>
    </submittedName>
</protein>
<feature type="non-terminal residue" evidence="1">
    <location>
        <position position="1"/>
    </location>
</feature>
<evidence type="ECO:0000313" key="1">
    <source>
        <dbReference type="EMBL" id="KFK24021.1"/>
    </source>
</evidence>
<reference evidence="2" key="1">
    <citation type="journal article" date="2015" name="Nat. Plants">
        <title>Genome expansion of Arabis alpina linked with retrotransposition and reduced symmetric DNA methylation.</title>
        <authorList>
            <person name="Willing E.M."/>
            <person name="Rawat V."/>
            <person name="Mandakova T."/>
            <person name="Maumus F."/>
            <person name="James G.V."/>
            <person name="Nordstroem K.J."/>
            <person name="Becker C."/>
            <person name="Warthmann N."/>
            <person name="Chica C."/>
            <person name="Szarzynska B."/>
            <person name="Zytnicki M."/>
            <person name="Albani M.C."/>
            <person name="Kiefer C."/>
            <person name="Bergonzi S."/>
            <person name="Castaings L."/>
            <person name="Mateos J.L."/>
            <person name="Berns M.C."/>
            <person name="Bujdoso N."/>
            <person name="Piofczyk T."/>
            <person name="de Lorenzo L."/>
            <person name="Barrero-Sicilia C."/>
            <person name="Mateos I."/>
            <person name="Piednoel M."/>
            <person name="Hagmann J."/>
            <person name="Chen-Min-Tao R."/>
            <person name="Iglesias-Fernandez R."/>
            <person name="Schuster S.C."/>
            <person name="Alonso-Blanco C."/>
            <person name="Roudier F."/>
            <person name="Carbonero P."/>
            <person name="Paz-Ares J."/>
            <person name="Davis S.J."/>
            <person name="Pecinka A."/>
            <person name="Quesneville H."/>
            <person name="Colot V."/>
            <person name="Lysak M.A."/>
            <person name="Weigel D."/>
            <person name="Coupland G."/>
            <person name="Schneeberger K."/>
        </authorList>
    </citation>
    <scope>NUCLEOTIDE SEQUENCE [LARGE SCALE GENOMIC DNA]</scope>
    <source>
        <strain evidence="2">cv. Pajares</strain>
    </source>
</reference>
<evidence type="ECO:0000313" key="2">
    <source>
        <dbReference type="Proteomes" id="UP000029120"/>
    </source>
</evidence>
<dbReference type="Gramene" id="KFK24021">
    <property type="protein sequence ID" value="KFK24021"/>
    <property type="gene ID" value="AALP_AAs74334U000100"/>
</dbReference>
<dbReference type="Proteomes" id="UP000029120">
    <property type="component" value="Unassembled WGS sequence"/>
</dbReference>
<keyword evidence="2" id="KW-1185">Reference proteome</keyword>
<gene>
    <name evidence="1" type="ORF">AALP_AAs74334U000100</name>
</gene>
<accession>A0A087G2B9</accession>